<dbReference type="RefSeq" id="WP_184790517.1">
    <property type="nucleotide sequence ID" value="NZ_BONT01000054.1"/>
</dbReference>
<protein>
    <submittedName>
        <fullName evidence="3">Transcriptional regulator with XRE-family HTH domain</fullName>
    </submittedName>
</protein>
<organism evidence="3 4">
    <name type="scientific">Phytomonospora endophytica</name>
    <dbReference type="NCBI Taxonomy" id="714109"/>
    <lineage>
        <taxon>Bacteria</taxon>
        <taxon>Bacillati</taxon>
        <taxon>Actinomycetota</taxon>
        <taxon>Actinomycetes</taxon>
        <taxon>Micromonosporales</taxon>
        <taxon>Micromonosporaceae</taxon>
        <taxon>Phytomonospora</taxon>
    </lineage>
</organism>
<accession>A0A841FNP5</accession>
<feature type="domain" description="HTH cro/C1-type" evidence="2">
    <location>
        <begin position="7"/>
        <end position="61"/>
    </location>
</feature>
<reference evidence="3 4" key="1">
    <citation type="submission" date="2020-08" db="EMBL/GenBank/DDBJ databases">
        <title>Genomic Encyclopedia of Type Strains, Phase IV (KMG-IV): sequencing the most valuable type-strain genomes for metagenomic binning, comparative biology and taxonomic classification.</title>
        <authorList>
            <person name="Goeker M."/>
        </authorList>
    </citation>
    <scope>NUCLEOTIDE SEQUENCE [LARGE SCALE GENOMIC DNA]</scope>
    <source>
        <strain evidence="3 4">YIM 65646</strain>
    </source>
</reference>
<proteinExistence type="predicted"/>
<name>A0A841FNP5_9ACTN</name>
<gene>
    <name evidence="3" type="ORF">HNR73_005583</name>
</gene>
<dbReference type="InterPro" id="IPR001387">
    <property type="entry name" value="Cro/C1-type_HTH"/>
</dbReference>
<dbReference type="Gene3D" id="1.10.260.40">
    <property type="entry name" value="lambda repressor-like DNA-binding domains"/>
    <property type="match status" value="1"/>
</dbReference>
<comment type="caution">
    <text evidence="3">The sequence shown here is derived from an EMBL/GenBank/DDBJ whole genome shotgun (WGS) entry which is preliminary data.</text>
</comment>
<dbReference type="InterPro" id="IPR010982">
    <property type="entry name" value="Lambda_DNA-bd_dom_sf"/>
</dbReference>
<feature type="region of interest" description="Disordered" evidence="1">
    <location>
        <begin position="67"/>
        <end position="89"/>
    </location>
</feature>
<dbReference type="SMART" id="SM00530">
    <property type="entry name" value="HTH_XRE"/>
    <property type="match status" value="1"/>
</dbReference>
<dbReference type="Pfam" id="PF13560">
    <property type="entry name" value="HTH_31"/>
    <property type="match status" value="1"/>
</dbReference>
<feature type="compositionally biased region" description="Polar residues" evidence="1">
    <location>
        <begin position="67"/>
        <end position="76"/>
    </location>
</feature>
<sequence>MARRRGLADRRAAMGLTQEDLAEALKVHVATVRRWEAGTSTPQPWVQPGLARYLNLSADQLQQFLSTENTTPSSEPATPAEEVRPASESPFLSALEIPVPRRLDLADAAQLGGLVDQFEQLDHAAGGRATARALALTHFNFAIACLNTASMTPAGRLAWMQVTGRLGRLCGFASADAGDHDGARRAFSTARAVAAEADDELTHLNILCGLIRQSVHLSDRTTSAELLGELQAHRLPESSLAQAALHAVEARVHGLLGRERQALLAIQLAEEAFTRGRSGNDPPWLWYYDEAQLAGDTAHALFPLALQGQQIENAVARFTRATALHLPSNARSLAFSATKLAILSVKWNSPDASDLIDKAIATTRRVSSTRADDDLRLLGQHLHQQRDTPHARRQFSEISQLLADR</sequence>
<dbReference type="GO" id="GO:0003677">
    <property type="term" value="F:DNA binding"/>
    <property type="evidence" value="ECO:0007669"/>
    <property type="project" value="InterPro"/>
</dbReference>
<evidence type="ECO:0000313" key="4">
    <source>
        <dbReference type="Proteomes" id="UP000548476"/>
    </source>
</evidence>
<evidence type="ECO:0000313" key="3">
    <source>
        <dbReference type="EMBL" id="MBB6037705.1"/>
    </source>
</evidence>
<dbReference type="CDD" id="cd00093">
    <property type="entry name" value="HTH_XRE"/>
    <property type="match status" value="1"/>
</dbReference>
<keyword evidence="4" id="KW-1185">Reference proteome</keyword>
<dbReference type="EMBL" id="JACHGT010000013">
    <property type="protein sequence ID" value="MBB6037705.1"/>
    <property type="molecule type" value="Genomic_DNA"/>
</dbReference>
<dbReference type="PROSITE" id="PS50943">
    <property type="entry name" value="HTH_CROC1"/>
    <property type="match status" value="1"/>
</dbReference>
<dbReference type="SUPFAM" id="SSF47413">
    <property type="entry name" value="lambda repressor-like DNA-binding domains"/>
    <property type="match status" value="1"/>
</dbReference>
<dbReference type="AlphaFoldDB" id="A0A841FNP5"/>
<evidence type="ECO:0000256" key="1">
    <source>
        <dbReference type="SAM" id="MobiDB-lite"/>
    </source>
</evidence>
<dbReference type="Proteomes" id="UP000548476">
    <property type="component" value="Unassembled WGS sequence"/>
</dbReference>
<evidence type="ECO:0000259" key="2">
    <source>
        <dbReference type="PROSITE" id="PS50943"/>
    </source>
</evidence>